<dbReference type="InterPro" id="IPR051238">
    <property type="entry name" value="GDSL_esterase/lipase"/>
</dbReference>
<evidence type="ECO:0000256" key="2">
    <source>
        <dbReference type="ARBA" id="ARBA00008668"/>
    </source>
</evidence>
<comment type="caution">
    <text evidence="9">The sequence shown here is derived from an EMBL/GenBank/DDBJ whole genome shotgun (WGS) entry which is preliminary data.</text>
</comment>
<evidence type="ECO:0000256" key="5">
    <source>
        <dbReference type="ARBA" id="ARBA00022801"/>
    </source>
</evidence>
<keyword evidence="7" id="KW-0443">Lipid metabolism</keyword>
<evidence type="ECO:0000256" key="8">
    <source>
        <dbReference type="SAM" id="Phobius"/>
    </source>
</evidence>
<accession>A0A7J6HTI9</accession>
<dbReference type="InterPro" id="IPR001087">
    <property type="entry name" value="GDSL"/>
</dbReference>
<keyword evidence="5" id="KW-0378">Hydrolase</keyword>
<keyword evidence="4" id="KW-0732">Signal</keyword>
<dbReference type="PANTHER" id="PTHR45650">
    <property type="entry name" value="GDSL-LIKE LIPASE/ACYLHYDROLASE-RELATED"/>
    <property type="match status" value="1"/>
</dbReference>
<protein>
    <recommendedName>
        <fullName evidence="11">GDSL esterase/lipase</fullName>
    </recommendedName>
</protein>
<dbReference type="Proteomes" id="UP000583929">
    <property type="component" value="Unassembled WGS sequence"/>
</dbReference>
<evidence type="ECO:0000313" key="9">
    <source>
        <dbReference type="EMBL" id="KAF4398325.1"/>
    </source>
</evidence>
<evidence type="ECO:0000313" key="10">
    <source>
        <dbReference type="Proteomes" id="UP000583929"/>
    </source>
</evidence>
<sequence length="350" mass="38488">MAVLKKNIREEGIIFIMSITVLIMMIMLHEAKGDEEHPQVPCFFIFGDSLVDNGNNNQLETIIKVNNKPYGIDFPGGIATGRFSNGRNVVDIIGEALGFKTFIPPFASVLNGNAALITRGVNYGSGGSGIRNDTGKIVGTLLNLEAQVNHHLMTVAKIKSMLGINEGEAHLNKCIYFVGMGGSDYLTNYFLPDVQSTSRDYAPQQYARVLIEEYKVQILRLYNNGARKFALNGIGALGCTPFAINSLAKKTGSRNGCTCAEKVNEAVQFFNHELILLVEHFNIHYPKAKFIYLNYFGIGSSDPVLKERKVINKSCCPLNGLGLCNTAASPCPDRKTYLFWDSFHLTEAAS</sequence>
<dbReference type="PANTHER" id="PTHR45650:SF3">
    <property type="entry name" value="OS01G0748500 PROTEIN"/>
    <property type="match status" value="1"/>
</dbReference>
<keyword evidence="6" id="KW-0442">Lipid degradation</keyword>
<evidence type="ECO:0000256" key="3">
    <source>
        <dbReference type="ARBA" id="ARBA00022525"/>
    </source>
</evidence>
<evidence type="ECO:0008006" key="11">
    <source>
        <dbReference type="Google" id="ProtNLM"/>
    </source>
</evidence>
<keyword evidence="8" id="KW-0472">Membrane</keyword>
<evidence type="ECO:0000256" key="6">
    <source>
        <dbReference type="ARBA" id="ARBA00022963"/>
    </source>
</evidence>
<dbReference type="InterPro" id="IPR035669">
    <property type="entry name" value="SGNH_plant_lipase-like"/>
</dbReference>
<dbReference type="GO" id="GO:0016042">
    <property type="term" value="P:lipid catabolic process"/>
    <property type="evidence" value="ECO:0007669"/>
    <property type="project" value="UniProtKB-KW"/>
</dbReference>
<comment type="similarity">
    <text evidence="2">Belongs to the 'GDSL' lipolytic enzyme family.</text>
</comment>
<reference evidence="9 10" key="1">
    <citation type="journal article" date="2020" name="bioRxiv">
        <title>Sequence and annotation of 42 cannabis genomes reveals extensive copy number variation in cannabinoid synthesis and pathogen resistance genes.</title>
        <authorList>
            <person name="Mckernan K.J."/>
            <person name="Helbert Y."/>
            <person name="Kane L.T."/>
            <person name="Ebling H."/>
            <person name="Zhang L."/>
            <person name="Liu B."/>
            <person name="Eaton Z."/>
            <person name="Mclaughlin S."/>
            <person name="Kingan S."/>
            <person name="Baybayan P."/>
            <person name="Concepcion G."/>
            <person name="Jordan M."/>
            <person name="Riva A."/>
            <person name="Barbazuk W."/>
            <person name="Harkins T."/>
        </authorList>
    </citation>
    <scope>NUCLEOTIDE SEQUENCE [LARGE SCALE GENOMIC DNA]</scope>
    <source>
        <strain evidence="10">cv. Jamaican Lion 4</strain>
        <tissue evidence="9">Leaf</tissue>
    </source>
</reference>
<keyword evidence="8" id="KW-0812">Transmembrane</keyword>
<comment type="subcellular location">
    <subcellularLocation>
        <location evidence="1">Secreted</location>
    </subcellularLocation>
</comment>
<keyword evidence="10" id="KW-1185">Reference proteome</keyword>
<keyword evidence="3" id="KW-0964">Secreted</keyword>
<dbReference type="EMBL" id="JAATIQ010000027">
    <property type="protein sequence ID" value="KAF4398325.1"/>
    <property type="molecule type" value="Genomic_DNA"/>
</dbReference>
<gene>
    <name evidence="9" type="ORF">G4B88_007604</name>
</gene>
<feature type="transmembrane region" description="Helical" evidence="8">
    <location>
        <begin position="12"/>
        <end position="29"/>
    </location>
</feature>
<evidence type="ECO:0000256" key="7">
    <source>
        <dbReference type="ARBA" id="ARBA00023098"/>
    </source>
</evidence>
<dbReference type="CDD" id="cd01837">
    <property type="entry name" value="SGNH_plant_lipase_like"/>
    <property type="match status" value="1"/>
</dbReference>
<evidence type="ECO:0000256" key="1">
    <source>
        <dbReference type="ARBA" id="ARBA00004613"/>
    </source>
</evidence>
<dbReference type="AlphaFoldDB" id="A0A7J6HTI9"/>
<feature type="non-terminal residue" evidence="9">
    <location>
        <position position="350"/>
    </location>
</feature>
<organism evidence="9 10">
    <name type="scientific">Cannabis sativa</name>
    <name type="common">Hemp</name>
    <name type="synonym">Marijuana</name>
    <dbReference type="NCBI Taxonomy" id="3483"/>
    <lineage>
        <taxon>Eukaryota</taxon>
        <taxon>Viridiplantae</taxon>
        <taxon>Streptophyta</taxon>
        <taxon>Embryophyta</taxon>
        <taxon>Tracheophyta</taxon>
        <taxon>Spermatophyta</taxon>
        <taxon>Magnoliopsida</taxon>
        <taxon>eudicotyledons</taxon>
        <taxon>Gunneridae</taxon>
        <taxon>Pentapetalae</taxon>
        <taxon>rosids</taxon>
        <taxon>fabids</taxon>
        <taxon>Rosales</taxon>
        <taxon>Cannabaceae</taxon>
        <taxon>Cannabis</taxon>
    </lineage>
</organism>
<dbReference type="InterPro" id="IPR036514">
    <property type="entry name" value="SGNH_hydro_sf"/>
</dbReference>
<proteinExistence type="inferred from homology"/>
<dbReference type="GO" id="GO:0005576">
    <property type="term" value="C:extracellular region"/>
    <property type="evidence" value="ECO:0007669"/>
    <property type="project" value="UniProtKB-SubCell"/>
</dbReference>
<evidence type="ECO:0000256" key="4">
    <source>
        <dbReference type="ARBA" id="ARBA00022729"/>
    </source>
</evidence>
<keyword evidence="8" id="KW-1133">Transmembrane helix</keyword>
<name>A0A7J6HTI9_CANSA</name>
<dbReference type="Pfam" id="PF00657">
    <property type="entry name" value="Lipase_GDSL"/>
    <property type="match status" value="1"/>
</dbReference>
<dbReference type="GO" id="GO:0016788">
    <property type="term" value="F:hydrolase activity, acting on ester bonds"/>
    <property type="evidence" value="ECO:0007669"/>
    <property type="project" value="InterPro"/>
</dbReference>
<dbReference type="Gene3D" id="3.40.50.1110">
    <property type="entry name" value="SGNH hydrolase"/>
    <property type="match status" value="1"/>
</dbReference>